<dbReference type="Pfam" id="PF03959">
    <property type="entry name" value="FSH1"/>
    <property type="match status" value="1"/>
</dbReference>
<gene>
    <name evidence="2" type="ORF">EHW67_16330</name>
</gene>
<dbReference type="OrthoDB" id="595091at2"/>
<evidence type="ECO:0000313" key="2">
    <source>
        <dbReference type="EMBL" id="RTE51777.1"/>
    </source>
</evidence>
<reference evidence="2 3" key="1">
    <citation type="submission" date="2018-11" db="EMBL/GenBank/DDBJ databases">
        <title>Arenibacter aquaticus sp.nov., a marine bacterium isolated from surface seawater in the South China Sea.</title>
        <authorList>
            <person name="Guo J."/>
            <person name="Sun J."/>
        </authorList>
    </citation>
    <scope>NUCLEOTIDE SEQUENCE [LARGE SCALE GENOMIC DNA]</scope>
    <source>
        <strain evidence="2 3">GUO666</strain>
    </source>
</reference>
<dbReference type="InterPro" id="IPR005645">
    <property type="entry name" value="FSH-like_dom"/>
</dbReference>
<protein>
    <submittedName>
        <fullName evidence="2">Esterase</fullName>
    </submittedName>
</protein>
<dbReference type="RefSeq" id="WP_126163462.1">
    <property type="nucleotide sequence ID" value="NZ_RQPJ01000021.1"/>
</dbReference>
<proteinExistence type="predicted"/>
<organism evidence="2 3">
    <name type="scientific">Arenibacter aquaticus</name>
    <dbReference type="NCBI Taxonomy" id="2489054"/>
    <lineage>
        <taxon>Bacteria</taxon>
        <taxon>Pseudomonadati</taxon>
        <taxon>Bacteroidota</taxon>
        <taxon>Flavobacteriia</taxon>
        <taxon>Flavobacteriales</taxon>
        <taxon>Flavobacteriaceae</taxon>
        <taxon>Arenibacter</taxon>
    </lineage>
</organism>
<keyword evidence="3" id="KW-1185">Reference proteome</keyword>
<evidence type="ECO:0000259" key="1">
    <source>
        <dbReference type="Pfam" id="PF03959"/>
    </source>
</evidence>
<feature type="domain" description="Serine hydrolase" evidence="1">
    <location>
        <begin position="70"/>
        <end position="205"/>
    </location>
</feature>
<dbReference type="AlphaFoldDB" id="A0A3S0C455"/>
<accession>A0A3S0C455</accession>
<name>A0A3S0C455_9FLAO</name>
<sequence>MATKEKQISYSSTNTYLCLNSVNEKTEYVWIVLHGIGYLSRYFLKYFNQLPKEKHYVIAPQAPSKYYLDNKFKHVGASWLTKEKREMETKNVLSYLNRIYTEENIPDHCQLIVLGFSQGVSIATRWVAKNKIPCHQLVLYAGGIPEELTPGDFNFKAFQHSQVKIIVGDQDNFLTTEKLEHELSKADLLFKGKAKLIKFQGGHEVKKAIINRLAP</sequence>
<dbReference type="EMBL" id="RQPJ01000021">
    <property type="protein sequence ID" value="RTE51777.1"/>
    <property type="molecule type" value="Genomic_DNA"/>
</dbReference>
<comment type="caution">
    <text evidence="2">The sequence shown here is derived from an EMBL/GenBank/DDBJ whole genome shotgun (WGS) entry which is preliminary data.</text>
</comment>
<dbReference type="Proteomes" id="UP000267585">
    <property type="component" value="Unassembled WGS sequence"/>
</dbReference>
<dbReference type="Gene3D" id="3.40.50.1820">
    <property type="entry name" value="alpha/beta hydrolase"/>
    <property type="match status" value="1"/>
</dbReference>
<dbReference type="InterPro" id="IPR029058">
    <property type="entry name" value="AB_hydrolase_fold"/>
</dbReference>
<dbReference type="SUPFAM" id="SSF53474">
    <property type="entry name" value="alpha/beta-Hydrolases"/>
    <property type="match status" value="1"/>
</dbReference>
<evidence type="ECO:0000313" key="3">
    <source>
        <dbReference type="Proteomes" id="UP000267585"/>
    </source>
</evidence>